<dbReference type="Pfam" id="PF01485">
    <property type="entry name" value="IBR"/>
    <property type="match status" value="2"/>
</dbReference>
<dbReference type="FunFam" id="3.30.40.10:FF:000137">
    <property type="entry name" value="RanBP-type and C3HC4-type zinc finger-containing protein 1"/>
    <property type="match status" value="1"/>
</dbReference>
<keyword evidence="13 17" id="KW-0472">Membrane</keyword>
<evidence type="ECO:0000259" key="18">
    <source>
        <dbReference type="PROSITE" id="PS50089"/>
    </source>
</evidence>
<comment type="pathway">
    <text evidence="3">Protein modification; protein ubiquitination.</text>
</comment>
<dbReference type="SMART" id="SM00647">
    <property type="entry name" value="IBR"/>
    <property type="match status" value="2"/>
</dbReference>
<evidence type="ECO:0000256" key="17">
    <source>
        <dbReference type="SAM" id="Phobius"/>
    </source>
</evidence>
<evidence type="ECO:0000256" key="2">
    <source>
        <dbReference type="ARBA" id="ARBA00004141"/>
    </source>
</evidence>
<dbReference type="PROSITE" id="PS51873">
    <property type="entry name" value="TRIAD"/>
    <property type="match status" value="1"/>
</dbReference>
<evidence type="ECO:0000313" key="21">
    <source>
        <dbReference type="WBParaSite" id="MBELARI_LOCUS12274"/>
    </source>
</evidence>
<dbReference type="WBParaSite" id="MBELARI_LOCUS12274">
    <property type="protein sequence ID" value="MBELARI_LOCUS12274"/>
    <property type="gene ID" value="MBELARI_LOCUS12274"/>
</dbReference>
<feature type="transmembrane region" description="Helical" evidence="17">
    <location>
        <begin position="498"/>
        <end position="528"/>
    </location>
</feature>
<accession>A0AAF3EE77</accession>
<evidence type="ECO:0000256" key="6">
    <source>
        <dbReference type="ARBA" id="ARBA00022692"/>
    </source>
</evidence>
<feature type="compositionally biased region" description="Low complexity" evidence="16">
    <location>
        <begin position="135"/>
        <end position="156"/>
    </location>
</feature>
<evidence type="ECO:0000256" key="14">
    <source>
        <dbReference type="ARBA" id="ARBA00061087"/>
    </source>
</evidence>
<dbReference type="AlphaFoldDB" id="A0AAF3EE77"/>
<feature type="region of interest" description="Disordered" evidence="16">
    <location>
        <begin position="811"/>
        <end position="882"/>
    </location>
</feature>
<dbReference type="FunFam" id="2.20.25.20:FF:000004">
    <property type="entry name" value="RBR-type E3 ubiquitin transferase"/>
    <property type="match status" value="1"/>
</dbReference>
<dbReference type="Gene3D" id="1.20.120.1750">
    <property type="match status" value="1"/>
</dbReference>
<keyword evidence="12 17" id="KW-1133">Transmembrane helix</keyword>
<feature type="transmembrane region" description="Helical" evidence="17">
    <location>
        <begin position="444"/>
        <end position="477"/>
    </location>
</feature>
<dbReference type="Gene3D" id="2.20.25.20">
    <property type="match status" value="1"/>
</dbReference>
<keyword evidence="11" id="KW-0862">Zinc</keyword>
<feature type="compositionally biased region" description="Low complexity" evidence="16">
    <location>
        <begin position="82"/>
        <end position="93"/>
    </location>
</feature>
<keyword evidence="9 15" id="KW-0863">Zinc-finger</keyword>
<dbReference type="InterPro" id="IPR002867">
    <property type="entry name" value="IBR_dom"/>
</dbReference>
<dbReference type="SMART" id="SM00184">
    <property type="entry name" value="RING"/>
    <property type="match status" value="2"/>
</dbReference>
<dbReference type="GO" id="GO:0016567">
    <property type="term" value="P:protein ubiquitination"/>
    <property type="evidence" value="ECO:0007669"/>
    <property type="project" value="InterPro"/>
</dbReference>
<comment type="subcellular location">
    <subcellularLocation>
        <location evidence="2">Membrane</location>
        <topology evidence="2">Multi-pass membrane protein</topology>
    </subcellularLocation>
</comment>
<name>A0AAF3EE77_9BILA</name>
<evidence type="ECO:0000256" key="8">
    <source>
        <dbReference type="ARBA" id="ARBA00022737"/>
    </source>
</evidence>
<proteinExistence type="inferred from homology"/>
<dbReference type="EC" id="2.3.2.31" evidence="4"/>
<evidence type="ECO:0000256" key="11">
    <source>
        <dbReference type="ARBA" id="ARBA00022833"/>
    </source>
</evidence>
<evidence type="ECO:0000256" key="10">
    <source>
        <dbReference type="ARBA" id="ARBA00022786"/>
    </source>
</evidence>
<evidence type="ECO:0000256" key="7">
    <source>
        <dbReference type="ARBA" id="ARBA00022723"/>
    </source>
</evidence>
<evidence type="ECO:0000256" key="16">
    <source>
        <dbReference type="SAM" id="MobiDB-lite"/>
    </source>
</evidence>
<feature type="domain" description="RING-type" evidence="19">
    <location>
        <begin position="211"/>
        <end position="434"/>
    </location>
</feature>
<sequence length="882" mass="96130">MSQSTSAGIQSNTANNGGNKKKSLGTLVECIEASDSGNEQQQVMDDGEKSLSPPSIGEQASSLGPSPSTTSKKRSEQRNGGSRLSLASLFSFSTIAQREQRKRSPCSGALSSSQSSSVGGGSSQALPSNLYIPGPSLSSHHTPSPSLPSHPSTLPPCSHQRDPPIRAHSLSSHSLSTNFHRRYQMADVEQEIENGETSEDPLLNDSDDKKKLRECPLCYMKQPIANFPRLIGCGHRSCRLCLMQYVELEIMENRVEVSCPECSAHLHPSDIAQLVGSRSALIEKYEQFSLRRYLMTEADTRFCPAPDCGYAVIASGCAACPQLKCARQECGTLFCYHCKGVWHANQTCDEARRQRAPSVFRSQRVPSGSLDLQYQLKPGDIKACPRCRTYIVKMDDGSCNHMVCAMCSAEFCWLCLKEISDLHYLSPTGCTFWGKKPWTRKKKLLWQLGTLIGAPVGIALIAGLSIPGIIFGVPVFVGRKVHQRFSHQTKIKRRLITAACVAGSLVVSPVLAVMAVGVGVPIMLAYVYGVVPLSLCRNGGCGLTEAQSVAALDNLDEDELWNGAENGNEKSQLLSEGERGVDGTSLGPALSMQSGLSQTTQGQTRLVVKNEIRARRHSVESGENSLGDRINYEEASTKAMQGSQYHYDDKSVHTVYSSGQEALSYSEDVASTKALAGSVHDTKSLSGSMGASRHAMYRAEVLERASHETRDEERPCSTKSLVEEPCSSTQNQERIKAGKRMSAGSRQGVNFVSVHEDPDEIVLMTEEAAQEIAANSTNPGLFERDRLDGMIPSEPDPFHIRALMDTMKQMTAADQPEHHDHPASSSMKSSSRVHRSNSSRSGEADVEKGSSTTTMKEQKRGKRRFFGLLPPKNKKFDSDVIL</sequence>
<keyword evidence="7" id="KW-0479">Metal-binding</keyword>
<evidence type="ECO:0000256" key="5">
    <source>
        <dbReference type="ARBA" id="ARBA00022679"/>
    </source>
</evidence>
<dbReference type="SUPFAM" id="SSF57850">
    <property type="entry name" value="RING/U-box"/>
    <property type="match status" value="3"/>
</dbReference>
<dbReference type="Proteomes" id="UP000887575">
    <property type="component" value="Unassembled WGS sequence"/>
</dbReference>
<protein>
    <recommendedName>
        <fullName evidence="4">RBR-type E3 ubiquitin transferase</fullName>
        <ecNumber evidence="4">2.3.2.31</ecNumber>
    </recommendedName>
</protein>
<keyword evidence="6 17" id="KW-0812">Transmembrane</keyword>
<evidence type="ECO:0000313" key="20">
    <source>
        <dbReference type="Proteomes" id="UP000887575"/>
    </source>
</evidence>
<dbReference type="FunFam" id="1.20.120.1750:FF:000001">
    <property type="entry name" value="RBR-type E3 ubiquitin transferase"/>
    <property type="match status" value="1"/>
</dbReference>
<keyword evidence="20" id="KW-1185">Reference proteome</keyword>
<keyword evidence="5" id="KW-0808">Transferase</keyword>
<dbReference type="CDD" id="cd20338">
    <property type="entry name" value="BRcat_RBR_RNF19"/>
    <property type="match status" value="1"/>
</dbReference>
<evidence type="ECO:0000259" key="19">
    <source>
        <dbReference type="PROSITE" id="PS51873"/>
    </source>
</evidence>
<feature type="compositionally biased region" description="Basic and acidic residues" evidence="16">
    <location>
        <begin position="705"/>
        <end position="716"/>
    </location>
</feature>
<keyword evidence="10" id="KW-0833">Ubl conjugation pathway</keyword>
<dbReference type="CDD" id="cd20355">
    <property type="entry name" value="Rcat_RBR_RNF19"/>
    <property type="match status" value="1"/>
</dbReference>
<dbReference type="Gene3D" id="3.30.40.10">
    <property type="entry name" value="Zinc/RING finger domain, C3HC4 (zinc finger)"/>
    <property type="match status" value="1"/>
</dbReference>
<organism evidence="20 21">
    <name type="scientific">Mesorhabditis belari</name>
    <dbReference type="NCBI Taxonomy" id="2138241"/>
    <lineage>
        <taxon>Eukaryota</taxon>
        <taxon>Metazoa</taxon>
        <taxon>Ecdysozoa</taxon>
        <taxon>Nematoda</taxon>
        <taxon>Chromadorea</taxon>
        <taxon>Rhabditida</taxon>
        <taxon>Rhabditina</taxon>
        <taxon>Rhabditomorpha</taxon>
        <taxon>Rhabditoidea</taxon>
        <taxon>Rhabditidae</taxon>
        <taxon>Mesorhabditinae</taxon>
        <taxon>Mesorhabditis</taxon>
    </lineage>
</organism>
<evidence type="ECO:0000256" key="9">
    <source>
        <dbReference type="ARBA" id="ARBA00022771"/>
    </source>
</evidence>
<evidence type="ECO:0000256" key="15">
    <source>
        <dbReference type="PROSITE-ProRule" id="PRU00175"/>
    </source>
</evidence>
<evidence type="ECO:0000256" key="3">
    <source>
        <dbReference type="ARBA" id="ARBA00004906"/>
    </source>
</evidence>
<dbReference type="GO" id="GO:0016020">
    <property type="term" value="C:membrane"/>
    <property type="evidence" value="ECO:0007669"/>
    <property type="project" value="UniProtKB-SubCell"/>
</dbReference>
<dbReference type="GO" id="GO:0008270">
    <property type="term" value="F:zinc ion binding"/>
    <property type="evidence" value="ECO:0007669"/>
    <property type="project" value="UniProtKB-KW"/>
</dbReference>
<evidence type="ECO:0000256" key="1">
    <source>
        <dbReference type="ARBA" id="ARBA00001798"/>
    </source>
</evidence>
<dbReference type="InterPro" id="IPR044066">
    <property type="entry name" value="TRIAD_supradom"/>
</dbReference>
<feature type="compositionally biased region" description="Low complexity" evidence="16">
    <location>
        <begin position="107"/>
        <end position="117"/>
    </location>
</feature>
<feature type="region of interest" description="Disordered" evidence="16">
    <location>
        <begin position="705"/>
        <end position="745"/>
    </location>
</feature>
<feature type="region of interest" description="Disordered" evidence="16">
    <location>
        <begin position="1"/>
        <end position="173"/>
    </location>
</feature>
<dbReference type="InterPro" id="IPR031127">
    <property type="entry name" value="E3_UB_ligase_RBR"/>
</dbReference>
<dbReference type="GO" id="GO:0061630">
    <property type="term" value="F:ubiquitin protein ligase activity"/>
    <property type="evidence" value="ECO:0007669"/>
    <property type="project" value="UniProtKB-EC"/>
</dbReference>
<feature type="compositionally biased region" description="Polar residues" evidence="16">
    <location>
        <begin position="1"/>
        <end position="18"/>
    </location>
</feature>
<dbReference type="PROSITE" id="PS50089">
    <property type="entry name" value="ZF_RING_2"/>
    <property type="match status" value="1"/>
</dbReference>
<comment type="catalytic activity">
    <reaction evidence="1">
        <text>[E2 ubiquitin-conjugating enzyme]-S-ubiquitinyl-L-cysteine + [acceptor protein]-L-lysine = [E2 ubiquitin-conjugating enzyme]-L-cysteine + [acceptor protein]-N(6)-ubiquitinyl-L-lysine.</text>
        <dbReference type="EC" id="2.3.2.31"/>
    </reaction>
</comment>
<evidence type="ECO:0000256" key="13">
    <source>
        <dbReference type="ARBA" id="ARBA00023136"/>
    </source>
</evidence>
<dbReference type="PANTHER" id="PTHR11685">
    <property type="entry name" value="RBR FAMILY RING FINGER AND IBR DOMAIN-CONTAINING"/>
    <property type="match status" value="1"/>
</dbReference>
<keyword evidence="8" id="KW-0677">Repeat</keyword>
<feature type="compositionally biased region" description="Polar residues" evidence="16">
    <location>
        <begin position="58"/>
        <end position="70"/>
    </location>
</feature>
<reference evidence="21" key="1">
    <citation type="submission" date="2024-02" db="UniProtKB">
        <authorList>
            <consortium name="WormBaseParasite"/>
        </authorList>
    </citation>
    <scope>IDENTIFICATION</scope>
</reference>
<comment type="similarity">
    <text evidence="14">Belongs to the RBR family. RNF19 subfamily.</text>
</comment>
<evidence type="ECO:0000256" key="4">
    <source>
        <dbReference type="ARBA" id="ARBA00012251"/>
    </source>
</evidence>
<dbReference type="InterPro" id="IPR001841">
    <property type="entry name" value="Znf_RING"/>
</dbReference>
<feature type="domain" description="RING-type" evidence="18">
    <location>
        <begin position="215"/>
        <end position="263"/>
    </location>
</feature>
<dbReference type="InterPro" id="IPR013083">
    <property type="entry name" value="Znf_RING/FYVE/PHD"/>
</dbReference>
<evidence type="ECO:0000256" key="12">
    <source>
        <dbReference type="ARBA" id="ARBA00022989"/>
    </source>
</evidence>